<proteinExistence type="predicted"/>
<accession>A0A5J4X1P4</accession>
<protein>
    <submittedName>
        <fullName evidence="1">Uncharacterized protein</fullName>
    </submittedName>
</protein>
<dbReference type="EMBL" id="SNRW01000470">
    <property type="protein sequence ID" value="KAA6400953.1"/>
    <property type="molecule type" value="Genomic_DNA"/>
</dbReference>
<reference evidence="1 2" key="1">
    <citation type="submission" date="2019-03" db="EMBL/GenBank/DDBJ databases">
        <title>Single cell metagenomics reveals metabolic interactions within the superorganism composed of flagellate Streblomastix strix and complex community of Bacteroidetes bacteria on its surface.</title>
        <authorList>
            <person name="Treitli S.C."/>
            <person name="Kolisko M."/>
            <person name="Husnik F."/>
            <person name="Keeling P."/>
            <person name="Hampl V."/>
        </authorList>
    </citation>
    <scope>NUCLEOTIDE SEQUENCE [LARGE SCALE GENOMIC DNA]</scope>
    <source>
        <strain evidence="1">ST1C</strain>
    </source>
</reference>
<organism evidence="1 2">
    <name type="scientific">Streblomastix strix</name>
    <dbReference type="NCBI Taxonomy" id="222440"/>
    <lineage>
        <taxon>Eukaryota</taxon>
        <taxon>Metamonada</taxon>
        <taxon>Preaxostyla</taxon>
        <taxon>Oxymonadida</taxon>
        <taxon>Streblomastigidae</taxon>
        <taxon>Streblomastix</taxon>
    </lineage>
</organism>
<evidence type="ECO:0000313" key="2">
    <source>
        <dbReference type="Proteomes" id="UP000324800"/>
    </source>
</evidence>
<comment type="caution">
    <text evidence="1">The sequence shown here is derived from an EMBL/GenBank/DDBJ whole genome shotgun (WGS) entry which is preliminary data.</text>
</comment>
<name>A0A5J4X1P4_9EUKA</name>
<dbReference type="AlphaFoldDB" id="A0A5J4X1P4"/>
<dbReference type="Proteomes" id="UP000324800">
    <property type="component" value="Unassembled WGS sequence"/>
</dbReference>
<gene>
    <name evidence="1" type="ORF">EZS28_003516</name>
</gene>
<evidence type="ECO:0000313" key="1">
    <source>
        <dbReference type="EMBL" id="KAA6400953.1"/>
    </source>
</evidence>
<sequence>MEPESNDKMSNNEASSARYQRTMESASDTIYRRHPIIELEQRLIADGHVGDDEVHGIIKLEIKETEVLDKYINDTRVIVIEMVYIELDNLIDSSQMQAVEAKIVKMDRNWQKARKSKDQGFGIYNRRAELRKVVIDGRIIAYKVTEWSLNISNVQDLLKRHMQDGQKTTGRLNMVVGESQGELSIVLREDSTKLSINHGCFRNELKSCLRTSSNGGAANLQDRGIGQIIDSQNLQSVRNDCNSEGVKESEKFHFNRKLHPIWNRQLSQRFLYKEVKG</sequence>